<keyword evidence="8" id="KW-0812">Transmembrane</keyword>
<dbReference type="FunFam" id="3.40.50.300:FF:000982">
    <property type="entry name" value="Inactive ATP-dependent zinc metalloprotease FTSHI 2 like"/>
    <property type="match status" value="1"/>
</dbReference>
<dbReference type="Pfam" id="PF01434">
    <property type="entry name" value="Peptidase_M41"/>
    <property type="match status" value="1"/>
</dbReference>
<evidence type="ECO:0000313" key="10">
    <source>
        <dbReference type="EMBL" id="KMZ72688.1"/>
    </source>
</evidence>
<keyword evidence="4 10" id="KW-0645">Protease</keyword>
<comment type="caution">
    <text evidence="10">The sequence shown here is derived from an EMBL/GenBank/DDBJ whole genome shotgun (WGS) entry which is preliminary data.</text>
</comment>
<keyword evidence="8" id="KW-0472">Membrane</keyword>
<dbReference type="GO" id="GO:0045037">
    <property type="term" value="P:protein import into chloroplast stroma"/>
    <property type="evidence" value="ECO:0000318"/>
    <property type="project" value="GO_Central"/>
</dbReference>
<keyword evidence="10" id="KW-0482">Metalloprotease</keyword>
<dbReference type="Gene3D" id="1.10.8.60">
    <property type="match status" value="1"/>
</dbReference>
<dbReference type="InterPro" id="IPR003959">
    <property type="entry name" value="ATPase_AAA_core"/>
</dbReference>
<dbReference type="SMART" id="SM00382">
    <property type="entry name" value="AAA"/>
    <property type="match status" value="1"/>
</dbReference>
<evidence type="ECO:0000256" key="2">
    <source>
        <dbReference type="ARBA" id="ARBA00010044"/>
    </source>
</evidence>
<dbReference type="OMA" id="CINAYTP"/>
<dbReference type="GO" id="GO:0006508">
    <property type="term" value="P:proteolysis"/>
    <property type="evidence" value="ECO:0000318"/>
    <property type="project" value="GO_Central"/>
</dbReference>
<evidence type="ECO:0000256" key="8">
    <source>
        <dbReference type="SAM" id="Phobius"/>
    </source>
</evidence>
<evidence type="ECO:0000256" key="3">
    <source>
        <dbReference type="ARBA" id="ARBA00010550"/>
    </source>
</evidence>
<dbReference type="OrthoDB" id="1413014at2759"/>
<dbReference type="InterPro" id="IPR027417">
    <property type="entry name" value="P-loop_NTPase"/>
</dbReference>
<reference evidence="11" key="1">
    <citation type="journal article" date="2016" name="Nature">
        <title>The genome of the seagrass Zostera marina reveals angiosperm adaptation to the sea.</title>
        <authorList>
            <person name="Olsen J.L."/>
            <person name="Rouze P."/>
            <person name="Verhelst B."/>
            <person name="Lin Y.-C."/>
            <person name="Bayer T."/>
            <person name="Collen J."/>
            <person name="Dattolo E."/>
            <person name="De Paoli E."/>
            <person name="Dittami S."/>
            <person name="Maumus F."/>
            <person name="Michel G."/>
            <person name="Kersting A."/>
            <person name="Lauritano C."/>
            <person name="Lohaus R."/>
            <person name="Toepel M."/>
            <person name="Tonon T."/>
            <person name="Vanneste K."/>
            <person name="Amirebrahimi M."/>
            <person name="Brakel J."/>
            <person name="Bostroem C."/>
            <person name="Chovatia M."/>
            <person name="Grimwood J."/>
            <person name="Jenkins J.W."/>
            <person name="Jueterbock A."/>
            <person name="Mraz A."/>
            <person name="Stam W.T."/>
            <person name="Tice H."/>
            <person name="Bornberg-Bauer E."/>
            <person name="Green P.J."/>
            <person name="Pearson G.A."/>
            <person name="Procaccini G."/>
            <person name="Duarte C.M."/>
            <person name="Schmutz J."/>
            <person name="Reusch T.B.H."/>
            <person name="Van de Peer Y."/>
        </authorList>
    </citation>
    <scope>NUCLEOTIDE SEQUENCE [LARGE SCALE GENOMIC DNA]</scope>
    <source>
        <strain evidence="11">cv. Finnish</strain>
    </source>
</reference>
<dbReference type="PANTHER" id="PTHR23076:SF56">
    <property type="entry name" value="INACTIVE ATP-DEPENDENT ZINC METALLOPROTEASE FTSHI 2, CHLOROPLASTIC-RELATED"/>
    <property type="match status" value="1"/>
</dbReference>
<evidence type="ECO:0000256" key="7">
    <source>
        <dbReference type="SAM" id="Coils"/>
    </source>
</evidence>
<dbReference type="GO" id="GO:0004176">
    <property type="term" value="F:ATP-dependent peptidase activity"/>
    <property type="evidence" value="ECO:0000318"/>
    <property type="project" value="GO_Central"/>
</dbReference>
<keyword evidence="8" id="KW-1133">Transmembrane helix</keyword>
<dbReference type="Pfam" id="PF17862">
    <property type="entry name" value="AAA_lid_3"/>
    <property type="match status" value="1"/>
</dbReference>
<feature type="coiled-coil region" evidence="7">
    <location>
        <begin position="316"/>
        <end position="349"/>
    </location>
</feature>
<dbReference type="InterPro" id="IPR003593">
    <property type="entry name" value="AAA+_ATPase"/>
</dbReference>
<proteinExistence type="inferred from homology"/>
<comment type="similarity">
    <text evidence="2">In the C-terminal section; belongs to the peptidase M41 family.</text>
</comment>
<dbReference type="SUPFAM" id="SSF52540">
    <property type="entry name" value="P-loop containing nucleoside triphosphate hydrolases"/>
    <property type="match status" value="1"/>
</dbReference>
<organism evidence="10 11">
    <name type="scientific">Zostera marina</name>
    <name type="common">Eelgrass</name>
    <dbReference type="NCBI Taxonomy" id="29655"/>
    <lineage>
        <taxon>Eukaryota</taxon>
        <taxon>Viridiplantae</taxon>
        <taxon>Streptophyta</taxon>
        <taxon>Embryophyta</taxon>
        <taxon>Tracheophyta</taxon>
        <taxon>Spermatophyta</taxon>
        <taxon>Magnoliopsida</taxon>
        <taxon>Liliopsida</taxon>
        <taxon>Zosteraceae</taxon>
        <taxon>Zostera</taxon>
    </lineage>
</organism>
<dbReference type="PANTHER" id="PTHR23076">
    <property type="entry name" value="METALLOPROTEASE M41 FTSH"/>
    <property type="match status" value="1"/>
</dbReference>
<dbReference type="Gene3D" id="3.40.50.300">
    <property type="entry name" value="P-loop containing nucleotide triphosphate hydrolases"/>
    <property type="match status" value="1"/>
</dbReference>
<dbReference type="PROSITE" id="PS00674">
    <property type="entry name" value="AAA"/>
    <property type="match status" value="1"/>
</dbReference>
<evidence type="ECO:0000313" key="11">
    <source>
        <dbReference type="Proteomes" id="UP000036987"/>
    </source>
</evidence>
<evidence type="ECO:0000256" key="6">
    <source>
        <dbReference type="ARBA" id="ARBA00022946"/>
    </source>
</evidence>
<dbReference type="InterPro" id="IPR000642">
    <property type="entry name" value="Peptidase_M41"/>
</dbReference>
<dbReference type="GO" id="GO:0005524">
    <property type="term" value="F:ATP binding"/>
    <property type="evidence" value="ECO:0007669"/>
    <property type="project" value="InterPro"/>
</dbReference>
<comment type="function">
    <text evidence="1">Probable ATP-dependent zinc metallopeptidase.</text>
</comment>
<dbReference type="FunFam" id="1.20.58.760:FF:000012">
    <property type="entry name" value="probable inactive ATP-dependent zinc metalloprotease FTSHI 2, chloroplastic"/>
    <property type="match status" value="1"/>
</dbReference>
<dbReference type="Pfam" id="PF00004">
    <property type="entry name" value="AAA"/>
    <property type="match status" value="1"/>
</dbReference>
<evidence type="ECO:0000259" key="9">
    <source>
        <dbReference type="SMART" id="SM00382"/>
    </source>
</evidence>
<feature type="transmembrane region" description="Helical" evidence="8">
    <location>
        <begin position="293"/>
        <end position="312"/>
    </location>
</feature>
<accession>A0A0K9PUI1</accession>
<comment type="similarity">
    <text evidence="3">In the N-terminal section; belongs to the AAA ATPase family.</text>
</comment>
<dbReference type="GO" id="GO:0004222">
    <property type="term" value="F:metalloendopeptidase activity"/>
    <property type="evidence" value="ECO:0007669"/>
    <property type="project" value="InterPro"/>
</dbReference>
<protein>
    <submittedName>
        <fullName evidence="10">ATP-dependent zinc metalloprotease FtsH 1</fullName>
    </submittedName>
</protein>
<dbReference type="GO" id="GO:0016887">
    <property type="term" value="F:ATP hydrolysis activity"/>
    <property type="evidence" value="ECO:0007669"/>
    <property type="project" value="InterPro"/>
</dbReference>
<feature type="transmembrane region" description="Helical" evidence="8">
    <location>
        <begin position="54"/>
        <end position="78"/>
    </location>
</feature>
<keyword evidence="6" id="KW-0809">Transit peptide</keyword>
<dbReference type="Gene3D" id="1.20.58.760">
    <property type="entry name" value="Peptidase M41"/>
    <property type="match status" value="1"/>
</dbReference>
<dbReference type="Proteomes" id="UP000036987">
    <property type="component" value="Unassembled WGS sequence"/>
</dbReference>
<feature type="domain" description="AAA+ ATPase" evidence="9">
    <location>
        <begin position="441"/>
        <end position="580"/>
    </location>
</feature>
<gene>
    <name evidence="10" type="ORF">ZOSMA_15G00260</name>
</gene>
<dbReference type="STRING" id="29655.A0A0K9PUI1"/>
<evidence type="ECO:0000256" key="5">
    <source>
        <dbReference type="ARBA" id="ARBA00022801"/>
    </source>
</evidence>
<evidence type="ECO:0000256" key="1">
    <source>
        <dbReference type="ARBA" id="ARBA00003497"/>
    </source>
</evidence>
<dbReference type="InterPro" id="IPR037219">
    <property type="entry name" value="Peptidase_M41-like"/>
</dbReference>
<keyword evidence="5" id="KW-0378">Hydrolase</keyword>
<dbReference type="SUPFAM" id="SSF140990">
    <property type="entry name" value="FtsH protease domain-like"/>
    <property type="match status" value="1"/>
</dbReference>
<sequence length="864" mass="98195">MHTTSFLPNSLLTCRSCFFPILPKAPHIGFIPIRSFSDQDKDQDKNHQSFPLRLLQFSTTLTIVSTSLSISSVVPVALSASNISEKKRTLSRKRETLSPQELKSWCRDLPTINERIPYTDVLRLKEDGKLKYIVKLQSSDLKYRPDPVLVVLDDSRVFRTTFPSVNRDERFWSEWERLELNSVCINAYTPPVKPPQLPMPLLGFLIKWMPSWMISLVNDIPNSLLKRSMEERSLKRGIIDEKKGVDSAIQAENKLKDKLKRMEMRRLRKVEYQQSIEETKMKYRKMDLFWKKIANDSFIINTIGIIFFYLFYRVVVLNYRKQKKDYEDRLKIEESEREEKKKIKILEREMAGLGPGDGMDEVEDGEGGTEENPYLKMAANFMQSGARVRRARGKKQDQFMDSFDDVKFTDIAGLGKIRVELEEVVKFFTHGDMYRRRGVKIPGGILLCGPPGVGKTLLAKAVAGEAGVNFFSISASQFVEIYVGVGASRVRALYQEAKDNAPSVVFIDELDAVGRERGLIQGSGGQERDATLNQLLVSLDGFEGSGDVITIAATNRPDILDPALVRPGRFDRKIYIPKPGVLGRHEILQVHARKKSLAKDIDFTAVASMTDGMVGAELANIIEVAAINMMRDGRSEVNTDDLLQAAQFEERGHLDKKERSLDMWKQLALNEAAMAVLAVNFPDMNNIEFITISPRSGQELGYVRVKMDSMKFDEGMLSRQSLLDHITVQLAPRAADEIWYGEDKPSTISAETTDNARSAARSFVLGGFSENYHGISKFWVTDRLNDIDLEALRILNICYNRSKEILIRNRILVDVLVDKLVNKKSLAKQEFFQLVEEYGHLESLPPSIVDIRRNRQAELQEIKG</sequence>
<dbReference type="GO" id="GO:0009507">
    <property type="term" value="C:chloroplast"/>
    <property type="evidence" value="ECO:0000318"/>
    <property type="project" value="GO_Central"/>
</dbReference>
<evidence type="ECO:0000256" key="4">
    <source>
        <dbReference type="ARBA" id="ARBA00022670"/>
    </source>
</evidence>
<dbReference type="InterPro" id="IPR041569">
    <property type="entry name" value="AAA_lid_3"/>
</dbReference>
<name>A0A0K9PUI1_ZOSMR</name>
<keyword evidence="7" id="KW-0175">Coiled coil</keyword>
<keyword evidence="11" id="KW-1185">Reference proteome</keyword>
<dbReference type="EMBL" id="LFYR01000620">
    <property type="protein sequence ID" value="KMZ72688.1"/>
    <property type="molecule type" value="Genomic_DNA"/>
</dbReference>
<dbReference type="AlphaFoldDB" id="A0A0K9PUI1"/>
<dbReference type="CDD" id="cd19501">
    <property type="entry name" value="RecA-like_FtsH"/>
    <property type="match status" value="1"/>
</dbReference>
<dbReference type="InterPro" id="IPR003960">
    <property type="entry name" value="ATPase_AAA_CS"/>
</dbReference>